<accession>A0ABP3E063</accession>
<protein>
    <recommendedName>
        <fullName evidence="3">Plasmid replication, integration and excision activator</fullName>
    </recommendedName>
</protein>
<name>A0ABP3E063_9ACTN</name>
<keyword evidence="2" id="KW-1185">Reference proteome</keyword>
<sequence length="146" mass="15957">MIKGRMRIEMGTAFADGLFAMAVEPEVDFDKRQSGANDTQKRDKDTGERMWVVRCVDGDEDAQKRGQAELKVTIVAPVQPVLPDALPGTPFRPVEFENLTVFPYVDGARCKGSGHPQCRGRVAYSFRATGMRSPARGAHSATTKAA</sequence>
<organism evidence="1 2">
    <name type="scientific">Cryptosporangium japonicum</name>
    <dbReference type="NCBI Taxonomy" id="80872"/>
    <lineage>
        <taxon>Bacteria</taxon>
        <taxon>Bacillati</taxon>
        <taxon>Actinomycetota</taxon>
        <taxon>Actinomycetes</taxon>
        <taxon>Cryptosporangiales</taxon>
        <taxon>Cryptosporangiaceae</taxon>
        <taxon>Cryptosporangium</taxon>
    </lineage>
</organism>
<dbReference type="EMBL" id="BAAAGX010000012">
    <property type="protein sequence ID" value="GAA0244954.1"/>
    <property type="molecule type" value="Genomic_DNA"/>
</dbReference>
<evidence type="ECO:0000313" key="1">
    <source>
        <dbReference type="EMBL" id="GAA0244954.1"/>
    </source>
</evidence>
<reference evidence="2" key="1">
    <citation type="journal article" date="2019" name="Int. J. Syst. Evol. Microbiol.">
        <title>The Global Catalogue of Microorganisms (GCM) 10K type strain sequencing project: providing services to taxonomists for standard genome sequencing and annotation.</title>
        <authorList>
            <consortium name="The Broad Institute Genomics Platform"/>
            <consortium name="The Broad Institute Genome Sequencing Center for Infectious Disease"/>
            <person name="Wu L."/>
            <person name="Ma J."/>
        </authorList>
    </citation>
    <scope>NUCLEOTIDE SEQUENCE [LARGE SCALE GENOMIC DNA]</scope>
    <source>
        <strain evidence="2">JCM 10425</strain>
    </source>
</reference>
<comment type="caution">
    <text evidence="1">The sequence shown here is derived from an EMBL/GenBank/DDBJ whole genome shotgun (WGS) entry which is preliminary data.</text>
</comment>
<evidence type="ECO:0008006" key="3">
    <source>
        <dbReference type="Google" id="ProtNLM"/>
    </source>
</evidence>
<gene>
    <name evidence="1" type="ORF">GCM10009539_32980</name>
</gene>
<dbReference type="RefSeq" id="WP_344649713.1">
    <property type="nucleotide sequence ID" value="NZ_BAAAGX010000012.1"/>
</dbReference>
<evidence type="ECO:0000313" key="2">
    <source>
        <dbReference type="Proteomes" id="UP001500967"/>
    </source>
</evidence>
<proteinExistence type="predicted"/>
<dbReference type="Proteomes" id="UP001500967">
    <property type="component" value="Unassembled WGS sequence"/>
</dbReference>